<dbReference type="SUPFAM" id="SSF53474">
    <property type="entry name" value="alpha/beta-Hydrolases"/>
    <property type="match status" value="1"/>
</dbReference>
<accession>A0ABR1UGL8</accession>
<feature type="domain" description="GPI inositol-deacylase winged helix" evidence="3">
    <location>
        <begin position="611"/>
        <end position="700"/>
    </location>
</feature>
<dbReference type="SMART" id="SM00320">
    <property type="entry name" value="WD40"/>
    <property type="match status" value="4"/>
</dbReference>
<dbReference type="SUPFAM" id="SSF50978">
    <property type="entry name" value="WD40 repeat-like"/>
    <property type="match status" value="1"/>
</dbReference>
<feature type="compositionally biased region" description="Basic and acidic residues" evidence="2">
    <location>
        <begin position="25"/>
        <end position="38"/>
    </location>
</feature>
<dbReference type="Pfam" id="PF22939">
    <property type="entry name" value="WHD_GPIID"/>
    <property type="match status" value="1"/>
</dbReference>
<organism evidence="5 6">
    <name type="scientific">Apiospora saccharicola</name>
    <dbReference type="NCBI Taxonomy" id="335842"/>
    <lineage>
        <taxon>Eukaryota</taxon>
        <taxon>Fungi</taxon>
        <taxon>Dikarya</taxon>
        <taxon>Ascomycota</taxon>
        <taxon>Pezizomycotina</taxon>
        <taxon>Sordariomycetes</taxon>
        <taxon>Xylariomycetidae</taxon>
        <taxon>Amphisphaeriales</taxon>
        <taxon>Apiosporaceae</taxon>
        <taxon>Apiospora</taxon>
    </lineage>
</organism>
<dbReference type="Gene3D" id="2.130.10.10">
    <property type="entry name" value="YVTN repeat-like/Quinoprotein amine dehydrogenase"/>
    <property type="match status" value="2"/>
</dbReference>
<evidence type="ECO:0000313" key="5">
    <source>
        <dbReference type="EMBL" id="KAK8057246.1"/>
    </source>
</evidence>
<sequence>MESQRSRDTLGSITSSKSFFTRSLTRRESAKPDAENEPSRGPLGLTTVYSPESEVAADLIFVHGLNGDSRNTWSRNGDAALFWPKEWLPKDSAFQDVRIHTFGYSSSVLRESAVLNVPDFARSLLGAIQDAPTIPQESSSPLVFVGHSMGGLVIKKAFILGHQIAEFNHLVERTRAIFFLATPHQGADIAVVLNRILAIMPGAKTTPFVNDLFPSSPVLQSINDEFPRLCDQSSSLQVFSFFETRAMNYGVGRGLIVEKHCAVMNYPRERRMHLDANHRDVARFTSQEDPSFITVRNALAAFMDAVRRTHTRESPDIPSDQLEDVYKFLGAPDTSDDDILMQDSRRLQGSGDWFFHKSNFEQWRNACSSKLLWLRGRPGAGKSFLAGNAVKHLRQQNVDCCCFFFESGDSRKSTVNAFLRSMAFQMAAFHPEIQDIIKELSGKKDATVDLADHNAVWRHLYLAGGILKVKLSRQQYWVIDAMDECKTSSDLLNFLARAQELWPLCILVTSRYRFEPSMTHRSEVLTDTVDDEDIAKDISLFLKTNIDFLPAASAQDRSDMAKRILESSRGCFLWANLIMNELRQVHTLHETNMVLDSTPSDMNELYQKILDDMVRARFGKDLAKAILTWVTCSFRPLSVEELHAAIELDIADAVDDMEKSVISYCGNLVYVDSRKRFQLIHSTVREFLLSNELQSEFAIEKTTGHTRLVETCIRCLIEHGRKDKRPGSQSNFKSQRCSQMVDYASQYLFQHLIHTDSTNDKVVSLLARFFGSTSILNWLEYIAARSDLRKVYQAGKTVLNLLSRRAHHTLDIGTYIQHDLTKLNAWGQDLIHLVTKFSHRLRQSPGSIHQLIPPLCPPDSIIRRQACIPNRGLSIHGLSGSGWDTCLTTIRYEKQRKPFSFAAGMGYFALGMSTGNIILYDDTIFQESRVLTHQEPVWLLKFGETGRYMASSSAKSIKIWDTESWDELYKIPLKSLPIAMSFLDGDTTLLYATKKNELVEWDLLSGSIRKEPIDWTRDFAETEEGPDLHLRQPTLAAYSPHQNLLAVIYRGEDILLWDVEQERIHDMYEKDTGSRNNGSLKLADGTTTVFALAFSAASDTYLLATSYADGDLILYDTYSGDVKKVVRSANTLALASSPDGRTLVGADTRGDIVLFDFEDLKYLYRISIANQTIRPKFVNFTAGGEQVIDIRATQCRVCQPTILFRQDLDDEKSDTVSISTGLHEVDYQILDRVAITAIHCVKPARQANSLVFCGREDGSVYIYDVTGEPSGKQLFLQNPGCAITEIHFDDNSGLLTCSDRSSKVTARKLSRLNRAYWNVADPELSVGLDLSIFQLLGSGQNRAVLVSSINDASLWSTEPETKKLATIDTTGKGARRWLPHPKRHDYLIQLQAASVEIRSWSNLGLLGSIALSGNESPLEAIALNCIPVNNPRYFVTTANACLMNDPTHSRIDFWDFNEFQDDGPEVASFAPLCTLWPASTNYEAAVGIYGDRFVYIDTSYWVCSIEICQHPEAPVRHFFIPNDWLSLVNQLVFEIGKVGEIIFVKESDLVVIKRGLEVTESGAPFYPRRRSSAAVVPLMRPGISALSGRSIRTT</sequence>
<dbReference type="Pfam" id="PF00400">
    <property type="entry name" value="WD40"/>
    <property type="match status" value="1"/>
</dbReference>
<gene>
    <name evidence="5" type="ORF">PG996_011183</name>
</gene>
<dbReference type="InterPro" id="IPR054471">
    <property type="entry name" value="GPIID_WHD"/>
</dbReference>
<dbReference type="EMBL" id="JAQQWM010000007">
    <property type="protein sequence ID" value="KAK8057246.1"/>
    <property type="molecule type" value="Genomic_DNA"/>
</dbReference>
<dbReference type="InterPro" id="IPR015943">
    <property type="entry name" value="WD40/YVTN_repeat-like_dom_sf"/>
</dbReference>
<dbReference type="InterPro" id="IPR001680">
    <property type="entry name" value="WD40_rpt"/>
</dbReference>
<evidence type="ECO:0000313" key="6">
    <source>
        <dbReference type="Proteomes" id="UP001446871"/>
    </source>
</evidence>
<dbReference type="Gene3D" id="3.40.50.1820">
    <property type="entry name" value="alpha/beta hydrolase"/>
    <property type="match status" value="1"/>
</dbReference>
<dbReference type="SUPFAM" id="SSF52540">
    <property type="entry name" value="P-loop containing nucleoside triphosphate hydrolases"/>
    <property type="match status" value="1"/>
</dbReference>
<feature type="region of interest" description="Disordered" evidence="2">
    <location>
        <begin position="1"/>
        <end position="44"/>
    </location>
</feature>
<dbReference type="InterPro" id="IPR011044">
    <property type="entry name" value="Quino_amine_DH_bsu"/>
</dbReference>
<evidence type="ECO:0000256" key="1">
    <source>
        <dbReference type="ARBA" id="ARBA00022737"/>
    </source>
</evidence>
<dbReference type="Proteomes" id="UP001446871">
    <property type="component" value="Unassembled WGS sequence"/>
</dbReference>
<protein>
    <submittedName>
        <fullName evidence="5">GPI inositol-deacylase</fullName>
    </submittedName>
</protein>
<dbReference type="Gene3D" id="3.40.50.300">
    <property type="entry name" value="P-loop containing nucleotide triphosphate hydrolases"/>
    <property type="match status" value="1"/>
</dbReference>
<keyword evidence="6" id="KW-1185">Reference proteome</keyword>
<evidence type="ECO:0000259" key="3">
    <source>
        <dbReference type="Pfam" id="PF22939"/>
    </source>
</evidence>
<feature type="domain" description="Nephrocystin 3-like N-terminal" evidence="4">
    <location>
        <begin position="349"/>
        <end position="511"/>
    </location>
</feature>
<dbReference type="InterPro" id="IPR029058">
    <property type="entry name" value="AB_hydrolase_fold"/>
</dbReference>
<evidence type="ECO:0000259" key="4">
    <source>
        <dbReference type="Pfam" id="PF24883"/>
    </source>
</evidence>
<name>A0ABR1UGL8_9PEZI</name>
<dbReference type="Pfam" id="PF24883">
    <property type="entry name" value="NPHP3_N"/>
    <property type="match status" value="1"/>
</dbReference>
<dbReference type="SUPFAM" id="SSF50969">
    <property type="entry name" value="YVTN repeat-like/Quinoprotein amine dehydrogenase"/>
    <property type="match status" value="1"/>
</dbReference>
<reference evidence="5 6" key="1">
    <citation type="submission" date="2023-01" db="EMBL/GenBank/DDBJ databases">
        <title>Analysis of 21 Apiospora genomes using comparative genomics revels a genus with tremendous synthesis potential of carbohydrate active enzymes and secondary metabolites.</title>
        <authorList>
            <person name="Sorensen T."/>
        </authorList>
    </citation>
    <scope>NUCLEOTIDE SEQUENCE [LARGE SCALE GENOMIC DNA]</scope>
    <source>
        <strain evidence="5 6">CBS 83171</strain>
    </source>
</reference>
<keyword evidence="1" id="KW-0677">Repeat</keyword>
<evidence type="ECO:0000256" key="2">
    <source>
        <dbReference type="SAM" id="MobiDB-lite"/>
    </source>
</evidence>
<comment type="caution">
    <text evidence="5">The sequence shown here is derived from an EMBL/GenBank/DDBJ whole genome shotgun (WGS) entry which is preliminary data.</text>
</comment>
<dbReference type="PANTHER" id="PTHR10039">
    <property type="entry name" value="AMELOGENIN"/>
    <property type="match status" value="1"/>
</dbReference>
<dbReference type="InterPro" id="IPR027417">
    <property type="entry name" value="P-loop_NTPase"/>
</dbReference>
<feature type="compositionally biased region" description="Polar residues" evidence="2">
    <location>
        <begin position="9"/>
        <end position="23"/>
    </location>
</feature>
<dbReference type="InterPro" id="IPR036322">
    <property type="entry name" value="WD40_repeat_dom_sf"/>
</dbReference>
<proteinExistence type="predicted"/>
<dbReference type="PANTHER" id="PTHR10039:SF16">
    <property type="entry name" value="GPI INOSITOL-DEACYLASE"/>
    <property type="match status" value="1"/>
</dbReference>
<dbReference type="InterPro" id="IPR056884">
    <property type="entry name" value="NPHP3-like_N"/>
</dbReference>